<dbReference type="Proteomes" id="UP000245489">
    <property type="component" value="Unassembled WGS sequence"/>
</dbReference>
<proteinExistence type="predicted"/>
<keyword evidence="2" id="KW-1185">Reference proteome</keyword>
<name>A0A316EDC6_9BACT</name>
<gene>
    <name evidence="1" type="ORF">LV89_01693</name>
</gene>
<dbReference type="EMBL" id="QGGO01000007">
    <property type="protein sequence ID" value="PWK27380.1"/>
    <property type="molecule type" value="Genomic_DNA"/>
</dbReference>
<accession>A0A316EDC6</accession>
<reference evidence="1 2" key="1">
    <citation type="submission" date="2018-05" db="EMBL/GenBank/DDBJ databases">
        <title>Genomic Encyclopedia of Archaeal and Bacterial Type Strains, Phase II (KMG-II): from individual species to whole genera.</title>
        <authorList>
            <person name="Goeker M."/>
        </authorList>
    </citation>
    <scope>NUCLEOTIDE SEQUENCE [LARGE SCALE GENOMIC DNA]</scope>
    <source>
        <strain evidence="1 2">DSM 22214</strain>
    </source>
</reference>
<evidence type="ECO:0000313" key="2">
    <source>
        <dbReference type="Proteomes" id="UP000245489"/>
    </source>
</evidence>
<protein>
    <submittedName>
        <fullName evidence="1">Uncharacterized protein</fullName>
    </submittedName>
</protein>
<dbReference type="AlphaFoldDB" id="A0A316EDC6"/>
<evidence type="ECO:0000313" key="1">
    <source>
        <dbReference type="EMBL" id="PWK27380.1"/>
    </source>
</evidence>
<comment type="caution">
    <text evidence="1">The sequence shown here is derived from an EMBL/GenBank/DDBJ whole genome shotgun (WGS) entry which is preliminary data.</text>
</comment>
<sequence length="54" mass="6106">MILQWLIFLPLILPLSIASGALQGIKHAFLGLVDQIRNDVYSPLIHEDNQDFFA</sequence>
<organism evidence="1 2">
    <name type="scientific">Arcicella aurantiaca</name>
    <dbReference type="NCBI Taxonomy" id="591202"/>
    <lineage>
        <taxon>Bacteria</taxon>
        <taxon>Pseudomonadati</taxon>
        <taxon>Bacteroidota</taxon>
        <taxon>Cytophagia</taxon>
        <taxon>Cytophagales</taxon>
        <taxon>Flectobacillaceae</taxon>
        <taxon>Arcicella</taxon>
    </lineage>
</organism>